<dbReference type="AlphaFoldDB" id="A0A0P0CEC9"/>
<keyword evidence="2" id="KW-1185">Reference proteome</keyword>
<proteinExistence type="predicted"/>
<accession>A0A0P0CEC9</accession>
<dbReference type="KEGG" id="rti:DC20_15975"/>
<organism evidence="1 2">
    <name type="scientific">Rufibacter tibetensis</name>
    <dbReference type="NCBI Taxonomy" id="512763"/>
    <lineage>
        <taxon>Bacteria</taxon>
        <taxon>Pseudomonadati</taxon>
        <taxon>Bacteroidota</taxon>
        <taxon>Cytophagia</taxon>
        <taxon>Cytophagales</taxon>
        <taxon>Hymenobacteraceae</taxon>
        <taxon>Rufibacter</taxon>
    </lineage>
</organism>
<protein>
    <recommendedName>
        <fullName evidence="3">InsA N-terminal domain-containing protein</fullName>
    </recommendedName>
</protein>
<dbReference type="PATRIC" id="fig|512763.3.peg.3511"/>
<evidence type="ECO:0000313" key="1">
    <source>
        <dbReference type="EMBL" id="ALJ00187.1"/>
    </source>
</evidence>
<evidence type="ECO:0000313" key="2">
    <source>
        <dbReference type="Proteomes" id="UP000061382"/>
    </source>
</evidence>
<sequence>MFEVFIKVNCPHCQSSKIVKNGRKGTARRTCYAIPVESSFRPLAGTKVLTRPQSSSSPVGIEGISAARPASVSEGPYHWTNKQINKKANEDWP</sequence>
<name>A0A0P0CEC9_9BACT</name>
<reference evidence="1 2" key="1">
    <citation type="submission" date="2015-08" db="EMBL/GenBank/DDBJ databases">
        <title>Complete genome sequence of Rufibacter tibetensis strain 1351t, a radiation-resistant bacterium from tibet plateau.</title>
        <authorList>
            <person name="Dai J."/>
        </authorList>
    </citation>
    <scope>NUCLEOTIDE SEQUENCE [LARGE SCALE GENOMIC DNA]</scope>
    <source>
        <strain evidence="1 2">1351</strain>
    </source>
</reference>
<gene>
    <name evidence="1" type="ORF">DC20_15975</name>
</gene>
<dbReference type="EMBL" id="CP012643">
    <property type="protein sequence ID" value="ALJ00187.1"/>
    <property type="molecule type" value="Genomic_DNA"/>
</dbReference>
<evidence type="ECO:0008006" key="3">
    <source>
        <dbReference type="Google" id="ProtNLM"/>
    </source>
</evidence>
<dbReference type="Proteomes" id="UP000061382">
    <property type="component" value="Chromosome"/>
</dbReference>